<gene>
    <name evidence="2" type="ORF">IC230_27205</name>
</gene>
<accession>A0A927B7G5</accession>
<sequence length="271" mass="32389">MKPSVNVVLPVYKPQLTDYERISITQCIRVLGQYPIWLAAPHSLDLSAYRNIHPAIQVRTFDDAYFTDVQGYNRLMLSAEFYQAFSDQEYILIHQLDAFVFQDNLAYWCRQNYDYIGAPWLRDRDFTGWFDQLDFTLRKVVATWIDLKKPDGITPREIISLNSVGNGGFSLRRIAAMLRWQKAYSRKIAQYERISIHQYHEDAFWGIEVNRYWPRLRIPNYRKALHFSIEFFPEWSVEHYNRGQLPFGCHAWDIHGTDYWRSIFARYGYQI</sequence>
<protein>
    <recommendedName>
        <fullName evidence="1">DUF5672 domain-containing protein</fullName>
    </recommendedName>
</protein>
<dbReference type="InterPro" id="IPR043729">
    <property type="entry name" value="DUF5672"/>
</dbReference>
<dbReference type="EMBL" id="JACXAA010000013">
    <property type="protein sequence ID" value="MBD2756601.1"/>
    <property type="molecule type" value="Genomic_DNA"/>
</dbReference>
<keyword evidence="3" id="KW-1185">Reference proteome</keyword>
<organism evidence="2 3">
    <name type="scientific">Spirosoma validum</name>
    <dbReference type="NCBI Taxonomy" id="2771355"/>
    <lineage>
        <taxon>Bacteria</taxon>
        <taxon>Pseudomonadati</taxon>
        <taxon>Bacteroidota</taxon>
        <taxon>Cytophagia</taxon>
        <taxon>Cytophagales</taxon>
        <taxon>Cytophagaceae</taxon>
        <taxon>Spirosoma</taxon>
    </lineage>
</organism>
<reference evidence="2" key="1">
    <citation type="submission" date="2020-09" db="EMBL/GenBank/DDBJ databases">
        <authorList>
            <person name="Kim M.K."/>
        </authorList>
    </citation>
    <scope>NUCLEOTIDE SEQUENCE</scope>
    <source>
        <strain evidence="2">BT704</strain>
    </source>
</reference>
<proteinExistence type="predicted"/>
<dbReference type="Pfam" id="PF18922">
    <property type="entry name" value="DUF5672"/>
    <property type="match status" value="1"/>
</dbReference>
<dbReference type="Proteomes" id="UP000653797">
    <property type="component" value="Unassembled WGS sequence"/>
</dbReference>
<evidence type="ECO:0000313" key="3">
    <source>
        <dbReference type="Proteomes" id="UP000653797"/>
    </source>
</evidence>
<evidence type="ECO:0000259" key="1">
    <source>
        <dbReference type="Pfam" id="PF18922"/>
    </source>
</evidence>
<name>A0A927B7G5_9BACT</name>
<comment type="caution">
    <text evidence="2">The sequence shown here is derived from an EMBL/GenBank/DDBJ whole genome shotgun (WGS) entry which is preliminary data.</text>
</comment>
<evidence type="ECO:0000313" key="2">
    <source>
        <dbReference type="EMBL" id="MBD2756601.1"/>
    </source>
</evidence>
<dbReference type="RefSeq" id="WP_191042221.1">
    <property type="nucleotide sequence ID" value="NZ_JACXAA010000013.1"/>
</dbReference>
<feature type="domain" description="DUF5672" evidence="1">
    <location>
        <begin position="56"/>
        <end position="250"/>
    </location>
</feature>
<dbReference type="AlphaFoldDB" id="A0A927B7G5"/>